<accession>A0A2K9P343</accession>
<proteinExistence type="inferred from homology"/>
<dbReference type="KEGG" id="mpec:B9O19_01515"/>
<dbReference type="PIRSF" id="PIRSF000401">
    <property type="entry name" value="RPL11_MTase"/>
    <property type="match status" value="1"/>
</dbReference>
<dbReference type="GO" id="GO:0005840">
    <property type="term" value="C:ribosome"/>
    <property type="evidence" value="ECO:0007669"/>
    <property type="project" value="UniProtKB-KW"/>
</dbReference>
<evidence type="ECO:0000256" key="5">
    <source>
        <dbReference type="ARBA" id="ARBA00022691"/>
    </source>
</evidence>
<protein>
    <recommendedName>
        <fullName evidence="6">Ribosomal protein L11 methyltransferase</fullName>
        <shortName evidence="6">L11 Mtase</shortName>
        <ecNumber evidence="6">2.1.1.-</ecNumber>
    </recommendedName>
</protein>
<comment type="similarity">
    <text evidence="1 6">Belongs to the methyltransferase superfamily. PrmA family.</text>
</comment>
<dbReference type="NCBIfam" id="TIGR00406">
    <property type="entry name" value="prmA"/>
    <property type="match status" value="1"/>
</dbReference>
<dbReference type="OrthoDB" id="9785995at2"/>
<evidence type="ECO:0000256" key="4">
    <source>
        <dbReference type="ARBA" id="ARBA00022679"/>
    </source>
</evidence>
<dbReference type="InterPro" id="IPR029063">
    <property type="entry name" value="SAM-dependent_MTases_sf"/>
</dbReference>
<keyword evidence="3 6" id="KW-0489">Methyltransferase</keyword>
<comment type="catalytic activity">
    <reaction evidence="6">
        <text>L-lysyl-[protein] + 3 S-adenosyl-L-methionine = N(6),N(6),N(6)-trimethyl-L-lysyl-[protein] + 3 S-adenosyl-L-homocysteine + 3 H(+)</text>
        <dbReference type="Rhea" id="RHEA:54192"/>
        <dbReference type="Rhea" id="RHEA-COMP:9752"/>
        <dbReference type="Rhea" id="RHEA-COMP:13826"/>
        <dbReference type="ChEBI" id="CHEBI:15378"/>
        <dbReference type="ChEBI" id="CHEBI:29969"/>
        <dbReference type="ChEBI" id="CHEBI:57856"/>
        <dbReference type="ChEBI" id="CHEBI:59789"/>
        <dbReference type="ChEBI" id="CHEBI:61961"/>
    </reaction>
</comment>
<dbReference type="HAMAP" id="MF_00735">
    <property type="entry name" value="Methyltr_PrmA"/>
    <property type="match status" value="1"/>
</dbReference>
<dbReference type="GO" id="GO:0016279">
    <property type="term" value="F:protein-lysine N-methyltransferase activity"/>
    <property type="evidence" value="ECO:0007669"/>
    <property type="project" value="RHEA"/>
</dbReference>
<dbReference type="PANTHER" id="PTHR43648">
    <property type="entry name" value="ELECTRON TRANSFER FLAVOPROTEIN BETA SUBUNIT LYSINE METHYLTRANSFERASE"/>
    <property type="match status" value="1"/>
</dbReference>
<dbReference type="GO" id="GO:0032259">
    <property type="term" value="P:methylation"/>
    <property type="evidence" value="ECO:0007669"/>
    <property type="project" value="UniProtKB-KW"/>
</dbReference>
<feature type="binding site" evidence="6">
    <location>
        <position position="165"/>
    </location>
    <ligand>
        <name>S-adenosyl-L-methionine</name>
        <dbReference type="ChEBI" id="CHEBI:59789"/>
    </ligand>
</feature>
<dbReference type="AlphaFoldDB" id="A0A2K9P343"/>
<feature type="binding site" evidence="6">
    <location>
        <position position="208"/>
    </location>
    <ligand>
        <name>S-adenosyl-L-methionine</name>
        <dbReference type="ChEBI" id="CHEBI:59789"/>
    </ligand>
</feature>
<comment type="subcellular location">
    <subcellularLocation>
        <location evidence="6">Cytoplasm</location>
    </subcellularLocation>
</comment>
<dbReference type="SUPFAM" id="SSF53335">
    <property type="entry name" value="S-adenosyl-L-methionine-dependent methyltransferases"/>
    <property type="match status" value="1"/>
</dbReference>
<dbReference type="GeneID" id="98062906"/>
<sequence length="319" mass="35976">MDWIKVSIITTNKGIDPVSSVLNDLGYDGLEIADKDDFKEFLENNRKYWDYVDEELERLKEADTKITVYLDGGNDGLSELEKIEKSIKLLKEADINNSFGSLKIITENVRDEDWSENWKQYFKPLEIGDKILIQPEWQPLESETDRIVFKVNPGMTFGTGSHDSTRFCIEEIEKNIHEGDTVLDLGCGSGILSVIALLLGASDACAVDIDENSETVAYSNLEMNGLDKNNYHVYIGDIIEDSGLRDRFAEYDIVVANIVADVIIALSPYVRRFMKKDGIFICSGIINERAEEVKSALEKAGLKIVEAKQSDEWTAYTCK</sequence>
<organism evidence="7 8">
    <name type="scientific">Monoglobus pectinilyticus</name>
    <dbReference type="NCBI Taxonomy" id="1981510"/>
    <lineage>
        <taxon>Bacteria</taxon>
        <taxon>Bacillati</taxon>
        <taxon>Bacillota</taxon>
        <taxon>Clostridia</taxon>
        <taxon>Monoglobales</taxon>
        <taxon>Monoglobaceae</taxon>
        <taxon>Monoglobus</taxon>
    </lineage>
</organism>
<evidence type="ECO:0000256" key="6">
    <source>
        <dbReference type="HAMAP-Rule" id="MF_00735"/>
    </source>
</evidence>
<comment type="function">
    <text evidence="6">Methylates ribosomal protein L11.</text>
</comment>
<name>A0A2K9P343_9FIRM</name>
<feature type="binding site" evidence="6">
    <location>
        <position position="186"/>
    </location>
    <ligand>
        <name>S-adenosyl-L-methionine</name>
        <dbReference type="ChEBI" id="CHEBI:59789"/>
    </ligand>
</feature>
<dbReference type="InterPro" id="IPR050078">
    <property type="entry name" value="Ribosomal_L11_MeTrfase_PrmA"/>
</dbReference>
<dbReference type="GO" id="GO:0005737">
    <property type="term" value="C:cytoplasm"/>
    <property type="evidence" value="ECO:0007669"/>
    <property type="project" value="UniProtKB-SubCell"/>
</dbReference>
<dbReference type="Gene3D" id="3.40.50.150">
    <property type="entry name" value="Vaccinia Virus protein VP39"/>
    <property type="match status" value="1"/>
</dbReference>
<evidence type="ECO:0000256" key="1">
    <source>
        <dbReference type="ARBA" id="ARBA00009741"/>
    </source>
</evidence>
<dbReference type="Pfam" id="PF06325">
    <property type="entry name" value="PrmA"/>
    <property type="match status" value="1"/>
</dbReference>
<dbReference type="InterPro" id="IPR004498">
    <property type="entry name" value="Ribosomal_PrmA_MeTrfase"/>
</dbReference>
<feature type="binding site" evidence="6">
    <location>
        <position position="257"/>
    </location>
    <ligand>
        <name>S-adenosyl-L-methionine</name>
        <dbReference type="ChEBI" id="CHEBI:59789"/>
    </ligand>
</feature>
<dbReference type="RefSeq" id="WP_102365859.1">
    <property type="nucleotide sequence ID" value="NZ_CP020991.1"/>
</dbReference>
<dbReference type="PANTHER" id="PTHR43648:SF1">
    <property type="entry name" value="ELECTRON TRANSFER FLAVOPROTEIN BETA SUBUNIT LYSINE METHYLTRANSFERASE"/>
    <property type="match status" value="1"/>
</dbReference>
<dbReference type="Proteomes" id="UP000235589">
    <property type="component" value="Chromosome"/>
</dbReference>
<keyword evidence="7" id="KW-0689">Ribosomal protein</keyword>
<gene>
    <name evidence="6" type="primary">prmA</name>
    <name evidence="7" type="ORF">B9O19_01515</name>
</gene>
<keyword evidence="7" id="KW-0687">Ribonucleoprotein</keyword>
<keyword evidence="2 6" id="KW-0963">Cytoplasm</keyword>
<evidence type="ECO:0000313" key="7">
    <source>
        <dbReference type="EMBL" id="AUO19675.1"/>
    </source>
</evidence>
<dbReference type="CDD" id="cd02440">
    <property type="entry name" value="AdoMet_MTases"/>
    <property type="match status" value="1"/>
</dbReference>
<evidence type="ECO:0000313" key="8">
    <source>
        <dbReference type="Proteomes" id="UP000235589"/>
    </source>
</evidence>
<evidence type="ECO:0000256" key="2">
    <source>
        <dbReference type="ARBA" id="ARBA00022490"/>
    </source>
</evidence>
<keyword evidence="5 6" id="KW-0949">S-adenosyl-L-methionine</keyword>
<reference evidence="7 8" key="1">
    <citation type="submission" date="2017-04" db="EMBL/GenBank/DDBJ databases">
        <title>Monoglobus pectinilyticus 14 draft genome.</title>
        <authorList>
            <person name="Kim C."/>
            <person name="Rosendale D.I."/>
            <person name="Kelly W.J."/>
            <person name="Tannock G.W."/>
            <person name="Patchett M.L."/>
            <person name="Jordens J.Z."/>
        </authorList>
    </citation>
    <scope>NUCLEOTIDE SEQUENCE [LARGE SCALE GENOMIC DNA]</scope>
    <source>
        <strain evidence="7 8">14</strain>
    </source>
</reference>
<keyword evidence="8" id="KW-1185">Reference proteome</keyword>
<keyword evidence="4 6" id="KW-0808">Transferase</keyword>
<dbReference type="EMBL" id="CP020991">
    <property type="protein sequence ID" value="AUO19675.1"/>
    <property type="molecule type" value="Genomic_DNA"/>
</dbReference>
<evidence type="ECO:0000256" key="3">
    <source>
        <dbReference type="ARBA" id="ARBA00022603"/>
    </source>
</evidence>
<dbReference type="EC" id="2.1.1.-" evidence="6"/>